<accession>A0A814Y6H1</accession>
<dbReference type="NCBIfam" id="NF040713">
    <property type="entry name" value="ZapE"/>
    <property type="match status" value="1"/>
</dbReference>
<dbReference type="InterPro" id="IPR027417">
    <property type="entry name" value="P-loop_NTPase"/>
</dbReference>
<dbReference type="GO" id="GO:0016887">
    <property type="term" value="F:ATP hydrolysis activity"/>
    <property type="evidence" value="ECO:0007669"/>
    <property type="project" value="InterPro"/>
</dbReference>
<comment type="similarity">
    <text evidence="1">Belongs to the AFG1 ATPase family.</text>
</comment>
<reference evidence="4" key="1">
    <citation type="submission" date="2021-02" db="EMBL/GenBank/DDBJ databases">
        <authorList>
            <person name="Nowell W R."/>
        </authorList>
    </citation>
    <scope>NUCLEOTIDE SEQUENCE</scope>
</reference>
<evidence type="ECO:0000313" key="4">
    <source>
        <dbReference type="EMBL" id="CAF1224892.1"/>
    </source>
</evidence>
<gene>
    <name evidence="4" type="ORF">VCS650_LOCUS26926</name>
</gene>
<organism evidence="4 5">
    <name type="scientific">Adineta steineri</name>
    <dbReference type="NCBI Taxonomy" id="433720"/>
    <lineage>
        <taxon>Eukaryota</taxon>
        <taxon>Metazoa</taxon>
        <taxon>Spiralia</taxon>
        <taxon>Gnathifera</taxon>
        <taxon>Rotifera</taxon>
        <taxon>Eurotatoria</taxon>
        <taxon>Bdelloidea</taxon>
        <taxon>Adinetida</taxon>
        <taxon>Adinetidae</taxon>
        <taxon>Adineta</taxon>
    </lineage>
</organism>
<evidence type="ECO:0000256" key="1">
    <source>
        <dbReference type="ARBA" id="ARBA00010322"/>
    </source>
</evidence>
<evidence type="ECO:0000256" key="2">
    <source>
        <dbReference type="ARBA" id="ARBA00022741"/>
    </source>
</evidence>
<dbReference type="GO" id="GO:0005524">
    <property type="term" value="F:ATP binding"/>
    <property type="evidence" value="ECO:0007669"/>
    <property type="project" value="UniProtKB-KW"/>
</dbReference>
<name>A0A814Y6H1_9BILA</name>
<evidence type="ECO:0000256" key="3">
    <source>
        <dbReference type="ARBA" id="ARBA00022840"/>
    </source>
</evidence>
<protein>
    <submittedName>
        <fullName evidence="4">Uncharacterized protein</fullName>
    </submittedName>
</protein>
<dbReference type="GO" id="GO:0005739">
    <property type="term" value="C:mitochondrion"/>
    <property type="evidence" value="ECO:0007669"/>
    <property type="project" value="TreeGrafter"/>
</dbReference>
<keyword evidence="2" id="KW-0547">Nucleotide-binding</keyword>
<dbReference type="AlphaFoldDB" id="A0A814Y6H1"/>
<dbReference type="InterPro" id="IPR005654">
    <property type="entry name" value="ATPase_AFG1-like"/>
</dbReference>
<evidence type="ECO:0000313" key="5">
    <source>
        <dbReference type="Proteomes" id="UP000663891"/>
    </source>
</evidence>
<dbReference type="EMBL" id="CAJNON010000370">
    <property type="protein sequence ID" value="CAF1224892.1"/>
    <property type="molecule type" value="Genomic_DNA"/>
</dbReference>
<dbReference type="Proteomes" id="UP000663891">
    <property type="component" value="Unassembled WGS sequence"/>
</dbReference>
<keyword evidence="3" id="KW-0067">ATP-binding</keyword>
<dbReference type="SUPFAM" id="SSF52540">
    <property type="entry name" value="P-loop containing nucleoside triphosphate hydrolases"/>
    <property type="match status" value="1"/>
</dbReference>
<dbReference type="PANTHER" id="PTHR12169">
    <property type="entry name" value="ATPASE N2B"/>
    <property type="match status" value="1"/>
</dbReference>
<proteinExistence type="inferred from homology"/>
<dbReference type="Pfam" id="PF03969">
    <property type="entry name" value="AFG1_ATPase"/>
    <property type="match status" value="1"/>
</dbReference>
<dbReference type="OrthoDB" id="548867at2759"/>
<dbReference type="Gene3D" id="3.40.50.300">
    <property type="entry name" value="P-loop containing nucleotide triphosphate hydrolases"/>
    <property type="match status" value="1"/>
</dbReference>
<comment type="caution">
    <text evidence="4">The sequence shown here is derived from an EMBL/GenBank/DDBJ whole genome shotgun (WGS) entry which is preliminary data.</text>
</comment>
<dbReference type="PANTHER" id="PTHR12169:SF6">
    <property type="entry name" value="AFG1-LIKE ATPASE"/>
    <property type="match status" value="1"/>
</dbReference>
<sequence length="496" mass="58336">MNRIVLSYSFRRLWFSVNHNRTIYTAQNESSPLQIYRNKIKAHELRSDPRQEKLMSMLNKLYYDLQTYEPQTTHIETATLPDKNKTLFSKLTNAFKTSNTKNDFVERPKSLYVYGGAGCGKSLLMDVFFECMPIKEKRRVHFNSFMLEFHNRMHRLRSNNAAVSDDLLGSVVEEILNEVWLLCFDEFMVLDIGDAMIIKRLFEHLFAKGMIMVATSNRPPDDLYYRGINREYFIPFIPLLHKMCTVHNMDSSTDYRLIGTQGHVQTVFDARRSETASELDALCKRLTSPFKPESATLDVNGRNITVPWQARGIAKFSFDELCRHEYFSADYIAIASTYHTLILTDIPKLNIEQRDRVRRFIILVDELYNHNTKLILSMSVDTVKDIFNPLKNDPNLKREDLLTMDEFHSFDRTISRLVEMQSKEYLAKPKRFIKDIFNPLKNDPNLKREDLLTMDEFHSFDRTISRLVEMQSKEYLAKPKRFSNQNKSPDEWSQLQ</sequence>